<accession>A0AAD3DVZ6</accession>
<comment type="pathway">
    <text evidence="3">Protein modification; protein glycosylation.</text>
</comment>
<evidence type="ECO:0000256" key="7">
    <source>
        <dbReference type="ARBA" id="ARBA00022824"/>
    </source>
</evidence>
<evidence type="ECO:0000256" key="13">
    <source>
        <dbReference type="SAM" id="SignalP"/>
    </source>
</evidence>
<dbReference type="PANTHER" id="PTHR12640">
    <property type="entry name" value="RIBOPHORIN II"/>
    <property type="match status" value="1"/>
</dbReference>
<evidence type="ECO:0000256" key="1">
    <source>
        <dbReference type="ARBA" id="ARBA00002791"/>
    </source>
</evidence>
<dbReference type="EMBL" id="BMAR01000028">
    <property type="protein sequence ID" value="GFR49110.1"/>
    <property type="molecule type" value="Genomic_DNA"/>
</dbReference>
<evidence type="ECO:0000256" key="11">
    <source>
        <dbReference type="ARBA" id="ARBA00032139"/>
    </source>
</evidence>
<evidence type="ECO:0000259" key="14">
    <source>
        <dbReference type="Pfam" id="PF23860"/>
    </source>
</evidence>
<evidence type="ECO:0000256" key="10">
    <source>
        <dbReference type="ARBA" id="ARBA00030078"/>
    </source>
</evidence>
<dbReference type="Pfam" id="PF25147">
    <property type="entry name" value="Ribophorin_II_C"/>
    <property type="match status" value="1"/>
</dbReference>
<evidence type="ECO:0000256" key="8">
    <source>
        <dbReference type="ARBA" id="ARBA00022989"/>
    </source>
</evidence>
<keyword evidence="17" id="KW-1185">Reference proteome</keyword>
<protein>
    <recommendedName>
        <fullName evidence="11">Ribophorin II</fullName>
    </recommendedName>
    <alternativeName>
        <fullName evidence="10">Ribophorin-2</fullName>
    </alternativeName>
</protein>
<feature type="transmembrane region" description="Helical" evidence="12">
    <location>
        <begin position="236"/>
        <end position="259"/>
    </location>
</feature>
<evidence type="ECO:0000256" key="9">
    <source>
        <dbReference type="ARBA" id="ARBA00023136"/>
    </source>
</evidence>
<proteinExistence type="inferred from homology"/>
<dbReference type="PANTHER" id="PTHR12640:SF0">
    <property type="entry name" value="DOLICHYL-DIPHOSPHOOLIGOSACCHARIDE--PROTEIN GLYCOSYLTRANSFERASE SUBUNIT 2"/>
    <property type="match status" value="1"/>
</dbReference>
<evidence type="ECO:0000259" key="15">
    <source>
        <dbReference type="Pfam" id="PF25147"/>
    </source>
</evidence>
<feature type="domain" description="Ribophorin II third" evidence="14">
    <location>
        <begin position="39"/>
        <end position="160"/>
    </location>
</feature>
<dbReference type="InterPro" id="IPR008814">
    <property type="entry name" value="Swp1"/>
</dbReference>
<evidence type="ECO:0000313" key="16">
    <source>
        <dbReference type="EMBL" id="GFR49110.1"/>
    </source>
</evidence>
<name>A0AAD3DVZ6_9CHLO</name>
<comment type="function">
    <text evidence="1">Subunit of the oligosaccharyl transferase (OST) complex that catalyzes the initial transfer of a defined glycan (Glc(3)Man(9)GlcNAc(2) in eukaryotes) from the lipid carrier dolichol-pyrophosphate to an asparagine residue within an Asn-X-Ser/Thr consensus motif in nascent polypeptide chains, the first step in protein N-glycosylation. N-glycosylation occurs cotranslationally and the complex associates with the Sec61 complex at the channel-forming translocon complex that mediates protein translocation across the endoplasmic reticulum (ER). All subunits are required for a maximal enzyme activity.</text>
</comment>
<comment type="similarity">
    <text evidence="4">Belongs to the SWP1 family.</text>
</comment>
<evidence type="ECO:0000256" key="5">
    <source>
        <dbReference type="ARBA" id="ARBA00022692"/>
    </source>
</evidence>
<feature type="domain" description="Ribophorin II C-terminal" evidence="15">
    <location>
        <begin position="194"/>
        <end position="294"/>
    </location>
</feature>
<evidence type="ECO:0000256" key="4">
    <source>
        <dbReference type="ARBA" id="ARBA00009038"/>
    </source>
</evidence>
<keyword evidence="8 12" id="KW-1133">Transmembrane helix</keyword>
<dbReference type="AlphaFoldDB" id="A0AAD3DVZ6"/>
<evidence type="ECO:0000256" key="6">
    <source>
        <dbReference type="ARBA" id="ARBA00022729"/>
    </source>
</evidence>
<reference evidence="16 17" key="1">
    <citation type="journal article" date="2021" name="Sci. Rep.">
        <title>Genome sequencing of the multicellular alga Astrephomene provides insights into convergent evolution of germ-soma differentiation.</title>
        <authorList>
            <person name="Yamashita S."/>
            <person name="Yamamoto K."/>
            <person name="Matsuzaki R."/>
            <person name="Suzuki S."/>
            <person name="Yamaguchi H."/>
            <person name="Hirooka S."/>
            <person name="Minakuchi Y."/>
            <person name="Miyagishima S."/>
            <person name="Kawachi M."/>
            <person name="Toyoda A."/>
            <person name="Nozaki H."/>
        </authorList>
    </citation>
    <scope>NUCLEOTIDE SEQUENCE [LARGE SCALE GENOMIC DNA]</scope>
    <source>
        <strain evidence="16 17">NIES-4017</strain>
    </source>
</reference>
<dbReference type="GO" id="GO:0008250">
    <property type="term" value="C:oligosaccharyltransferase complex"/>
    <property type="evidence" value="ECO:0007669"/>
    <property type="project" value="InterPro"/>
</dbReference>
<comment type="caution">
    <text evidence="16">The sequence shown here is derived from an EMBL/GenBank/DDBJ whole genome shotgun (WGS) entry which is preliminary data.</text>
</comment>
<dbReference type="InterPro" id="IPR055374">
    <property type="entry name" value="Ribophorin_II_3rd"/>
</dbReference>
<evidence type="ECO:0000256" key="2">
    <source>
        <dbReference type="ARBA" id="ARBA00004477"/>
    </source>
</evidence>
<dbReference type="GO" id="GO:0006487">
    <property type="term" value="P:protein N-linked glycosylation"/>
    <property type="evidence" value="ECO:0007669"/>
    <property type="project" value="TreeGrafter"/>
</dbReference>
<gene>
    <name evidence="16" type="ORF">Agub_g10906</name>
</gene>
<dbReference type="InterPro" id="IPR056790">
    <property type="entry name" value="Ribophorin_II_C"/>
</dbReference>
<feature type="transmembrane region" description="Helical" evidence="12">
    <location>
        <begin position="204"/>
        <end position="224"/>
    </location>
</feature>
<keyword evidence="5 12" id="KW-0812">Transmembrane</keyword>
<dbReference type="Proteomes" id="UP001054857">
    <property type="component" value="Unassembled WGS sequence"/>
</dbReference>
<feature type="signal peptide" evidence="13">
    <location>
        <begin position="1"/>
        <end position="22"/>
    </location>
</feature>
<sequence>MAHQRWSLALLLVHAVLLTASAQDASDGHLVAELGISDVKVVIKKADGSAISSLAATYPKAVLANPQVPASASLEVSLAVKKSGEAFKPQQVMLMLRSKSLGLAAYAVGKLKGGAYQLSINAAAVEKQIGKLPGEYDVVLLVGDPSVPKGIEYGLGTAELMFSAASTASEPAAVVRTADFQSVNNIKPEIHHIFRAPEKRPPVVVSYVFAGLALLPLVVVLLYVPAATGVNFKAFSAAPLASLLFHGGLAAMLVLYLVFWLRLNLVQTLPLAGALGLFVAVSGYLLLSALSAQRLKKD</sequence>
<keyword evidence="7" id="KW-0256">Endoplasmic reticulum</keyword>
<feature type="transmembrane region" description="Helical" evidence="12">
    <location>
        <begin position="271"/>
        <end position="292"/>
    </location>
</feature>
<evidence type="ECO:0000256" key="3">
    <source>
        <dbReference type="ARBA" id="ARBA00004922"/>
    </source>
</evidence>
<keyword evidence="6 13" id="KW-0732">Signal</keyword>
<evidence type="ECO:0000256" key="12">
    <source>
        <dbReference type="SAM" id="Phobius"/>
    </source>
</evidence>
<dbReference type="Pfam" id="PF23860">
    <property type="entry name" value="Ribophorin_II_3rd"/>
    <property type="match status" value="1"/>
</dbReference>
<keyword evidence="9 12" id="KW-0472">Membrane</keyword>
<organism evidence="16 17">
    <name type="scientific">Astrephomene gubernaculifera</name>
    <dbReference type="NCBI Taxonomy" id="47775"/>
    <lineage>
        <taxon>Eukaryota</taxon>
        <taxon>Viridiplantae</taxon>
        <taxon>Chlorophyta</taxon>
        <taxon>core chlorophytes</taxon>
        <taxon>Chlorophyceae</taxon>
        <taxon>CS clade</taxon>
        <taxon>Chlamydomonadales</taxon>
        <taxon>Astrephomenaceae</taxon>
        <taxon>Astrephomene</taxon>
    </lineage>
</organism>
<comment type="subcellular location">
    <subcellularLocation>
        <location evidence="2">Endoplasmic reticulum membrane</location>
        <topology evidence="2">Multi-pass membrane protein</topology>
    </subcellularLocation>
</comment>
<evidence type="ECO:0000313" key="17">
    <source>
        <dbReference type="Proteomes" id="UP001054857"/>
    </source>
</evidence>
<feature type="chain" id="PRO_5044323388" description="Ribophorin II" evidence="13">
    <location>
        <begin position="23"/>
        <end position="298"/>
    </location>
</feature>